<accession>A0A8H6R9K2</accession>
<organism evidence="1 2">
    <name type="scientific">Pseudocercospora fuligena</name>
    <dbReference type="NCBI Taxonomy" id="685502"/>
    <lineage>
        <taxon>Eukaryota</taxon>
        <taxon>Fungi</taxon>
        <taxon>Dikarya</taxon>
        <taxon>Ascomycota</taxon>
        <taxon>Pezizomycotina</taxon>
        <taxon>Dothideomycetes</taxon>
        <taxon>Dothideomycetidae</taxon>
        <taxon>Mycosphaerellales</taxon>
        <taxon>Mycosphaerellaceae</taxon>
        <taxon>Pseudocercospora</taxon>
    </lineage>
</organism>
<gene>
    <name evidence="1" type="ORF">HII31_11617</name>
</gene>
<dbReference type="AlphaFoldDB" id="A0A8H6R9K2"/>
<dbReference type="OrthoDB" id="2110578at2759"/>
<reference evidence="1" key="1">
    <citation type="submission" date="2020-04" db="EMBL/GenBank/DDBJ databases">
        <title>Draft genome resource of the tomato pathogen Pseudocercospora fuligena.</title>
        <authorList>
            <person name="Zaccaron A."/>
        </authorList>
    </citation>
    <scope>NUCLEOTIDE SEQUENCE</scope>
    <source>
        <strain evidence="1">PF001</strain>
    </source>
</reference>
<protein>
    <submittedName>
        <fullName evidence="1">Uncharacterized protein</fullName>
    </submittedName>
</protein>
<comment type="caution">
    <text evidence="1">The sequence shown here is derived from an EMBL/GenBank/DDBJ whole genome shotgun (WGS) entry which is preliminary data.</text>
</comment>
<name>A0A8H6R9K2_9PEZI</name>
<dbReference type="Proteomes" id="UP000660729">
    <property type="component" value="Unassembled WGS sequence"/>
</dbReference>
<proteinExistence type="predicted"/>
<keyword evidence="2" id="KW-1185">Reference proteome</keyword>
<evidence type="ECO:0000313" key="1">
    <source>
        <dbReference type="EMBL" id="KAF7187008.1"/>
    </source>
</evidence>
<evidence type="ECO:0000313" key="2">
    <source>
        <dbReference type="Proteomes" id="UP000660729"/>
    </source>
</evidence>
<dbReference type="EMBL" id="JABCIY010000241">
    <property type="protein sequence ID" value="KAF7187008.1"/>
    <property type="molecule type" value="Genomic_DNA"/>
</dbReference>
<sequence length="314" mass="33422">MCLPCPLATVYSNAANPSSDAQVSLPLLLFVLARFTSSSAAPITSLWISCRHKMKAYTIFLSLAAAYAAVVDLESRAAPSLCDKYTTALLKQNTAANQETLLTLVVNAAVIGNYTMPNVGIAVPGILAPGTGKFAGVNLAPYFSGALKTTNPESIGKTGKMGISINWLDGGGAEPLKMNKPGNDPKSNQYVLLTHLYSYFAALLGCSQFGAKVKPYPGDPSMYSVHKYMALDEKQFGYFITQVGLSASSYGVTKEDVGTVAKALMDTFGYRCSKPAGAVPPTTKALQSICTKPSCPIAKECDCKMYETIMEHME</sequence>